<feature type="domain" description="4Fe-4S ferredoxin-type" evidence="5">
    <location>
        <begin position="244"/>
        <end position="274"/>
    </location>
</feature>
<dbReference type="GO" id="GO:0051536">
    <property type="term" value="F:iron-sulfur cluster binding"/>
    <property type="evidence" value="ECO:0007669"/>
    <property type="project" value="UniProtKB-KW"/>
</dbReference>
<evidence type="ECO:0000256" key="2">
    <source>
        <dbReference type="ARBA" id="ARBA00023004"/>
    </source>
</evidence>
<dbReference type="PROSITE" id="PS51379">
    <property type="entry name" value="4FE4S_FER_2"/>
    <property type="match status" value="2"/>
</dbReference>
<keyword evidence="1" id="KW-0479">Metal-binding</keyword>
<dbReference type="PROSITE" id="PS00198">
    <property type="entry name" value="4FE4S_FER_1"/>
    <property type="match status" value="1"/>
</dbReference>
<dbReference type="GO" id="GO:0046872">
    <property type="term" value="F:metal ion binding"/>
    <property type="evidence" value="ECO:0007669"/>
    <property type="project" value="UniProtKB-KW"/>
</dbReference>
<comment type="caution">
    <text evidence="6">The sequence shown here is derived from an EMBL/GenBank/DDBJ whole genome shotgun (WGS) entry which is preliminary data.</text>
</comment>
<evidence type="ECO:0000313" key="6">
    <source>
        <dbReference type="EMBL" id="HEW45287.1"/>
    </source>
</evidence>
<dbReference type="InterPro" id="IPR017896">
    <property type="entry name" value="4Fe4S_Fe-S-bd"/>
</dbReference>
<accession>A0A7C2ZH31</accession>
<evidence type="ECO:0000256" key="4">
    <source>
        <dbReference type="SAM" id="Coils"/>
    </source>
</evidence>
<organism evidence="6">
    <name type="scientific">Hydrogenobacter sp</name>
    <dbReference type="NCBI Taxonomy" id="2152829"/>
    <lineage>
        <taxon>Bacteria</taxon>
        <taxon>Pseudomonadati</taxon>
        <taxon>Aquificota</taxon>
        <taxon>Aquificia</taxon>
        <taxon>Aquificales</taxon>
        <taxon>Aquificaceae</taxon>
        <taxon>Hydrogenobacter</taxon>
    </lineage>
</organism>
<dbReference type="PANTHER" id="PTHR40447:SF1">
    <property type="entry name" value="ANAEROBIC SULFITE REDUCTASE SUBUNIT A"/>
    <property type="match status" value="1"/>
</dbReference>
<proteinExistence type="predicted"/>
<gene>
    <name evidence="6" type="ORF">ENO47_01245</name>
</gene>
<evidence type="ECO:0000256" key="1">
    <source>
        <dbReference type="ARBA" id="ARBA00022723"/>
    </source>
</evidence>
<sequence>MIGIEGLRELFYLLSESYKVIAPTLRDGLLVYDHVKDFESLALGYKNVEGPALYAVEKASNGYFTYTHPANSPKAFLHPPELRLMKVKRSDGALSFEMERVEEKYCFFDVRACDLSAIKILDRVFIENNSHPDPYYKSLRERAFIVAVNCTNKTSTCFCNTMGTGPEVKDGFDLLITELEDSFLLEVGSERGEKMVSLLEKKERAEERHFEEKERRLKDLKDSMEEFFEREGLAQRLYGKMDSTHWEHIEKRCLACTSCTQVCPTCFCFDIVERNSLESDCSERVRLWDSCFSPSFATVHRFNIRQSIHSRYRQWLMHKFAYWVDQFDSFGCVGCGRCITWCPAGIDIRQEVKRLAHG</sequence>
<reference evidence="6" key="1">
    <citation type="journal article" date="2020" name="mSystems">
        <title>Genome- and Community-Level Interaction Insights into Carbon Utilization and Element Cycling Functions of Hydrothermarchaeota in Hydrothermal Sediment.</title>
        <authorList>
            <person name="Zhou Z."/>
            <person name="Liu Y."/>
            <person name="Xu W."/>
            <person name="Pan J."/>
            <person name="Luo Z.H."/>
            <person name="Li M."/>
        </authorList>
    </citation>
    <scope>NUCLEOTIDE SEQUENCE [LARGE SCALE GENOMIC DNA]</scope>
    <source>
        <strain evidence="6">SpSt-132</strain>
    </source>
</reference>
<dbReference type="Pfam" id="PF17179">
    <property type="entry name" value="Fer4_22"/>
    <property type="match status" value="1"/>
</dbReference>
<dbReference type="InterPro" id="IPR017900">
    <property type="entry name" value="4Fe4S_Fe_S_CS"/>
</dbReference>
<keyword evidence="3" id="KW-0411">Iron-sulfur</keyword>
<feature type="coiled-coil region" evidence="4">
    <location>
        <begin position="195"/>
        <end position="230"/>
    </location>
</feature>
<dbReference type="AlphaFoldDB" id="A0A7C2ZH31"/>
<keyword evidence="2" id="KW-0408">Iron</keyword>
<evidence type="ECO:0000259" key="5">
    <source>
        <dbReference type="PROSITE" id="PS51379"/>
    </source>
</evidence>
<evidence type="ECO:0000256" key="3">
    <source>
        <dbReference type="ARBA" id="ARBA00023014"/>
    </source>
</evidence>
<keyword evidence="4" id="KW-0175">Coiled coil</keyword>
<dbReference type="SUPFAM" id="SSF46548">
    <property type="entry name" value="alpha-helical ferredoxin"/>
    <property type="match status" value="1"/>
</dbReference>
<dbReference type="EMBL" id="DSFP01000022">
    <property type="protein sequence ID" value="HEW45287.1"/>
    <property type="molecule type" value="Genomic_DNA"/>
</dbReference>
<name>A0A7C2ZH31_9AQUI</name>
<dbReference type="PANTHER" id="PTHR40447">
    <property type="entry name" value="ANAEROBIC SULFITE REDUCTASE SUBUNIT A"/>
    <property type="match status" value="1"/>
</dbReference>
<dbReference type="InterPro" id="IPR009051">
    <property type="entry name" value="Helical_ferredxn"/>
</dbReference>
<dbReference type="Gene3D" id="1.10.1060.10">
    <property type="entry name" value="Alpha-helical ferredoxin"/>
    <property type="match status" value="1"/>
</dbReference>
<protein>
    <submittedName>
        <fullName evidence="6">Ni/Fe hydrogenase subunit beta</fullName>
    </submittedName>
</protein>
<feature type="domain" description="4Fe-4S ferredoxin-type" evidence="5">
    <location>
        <begin position="320"/>
        <end position="351"/>
    </location>
</feature>